<dbReference type="Gene3D" id="1.25.10.10">
    <property type="entry name" value="Leucine-rich Repeat Variant"/>
    <property type="match status" value="1"/>
</dbReference>
<dbReference type="AlphaFoldDB" id="A0A7S0UYY4"/>
<dbReference type="InterPro" id="IPR011989">
    <property type="entry name" value="ARM-like"/>
</dbReference>
<dbReference type="EMBL" id="HBFM01014399">
    <property type="protein sequence ID" value="CAD8772586.1"/>
    <property type="molecule type" value="Transcribed_RNA"/>
</dbReference>
<dbReference type="SUPFAM" id="SSF48371">
    <property type="entry name" value="ARM repeat"/>
    <property type="match status" value="1"/>
</dbReference>
<dbReference type="InterPro" id="IPR016024">
    <property type="entry name" value="ARM-type_fold"/>
</dbReference>
<feature type="compositionally biased region" description="Low complexity" evidence="1">
    <location>
        <begin position="324"/>
        <end position="341"/>
    </location>
</feature>
<evidence type="ECO:0000313" key="2">
    <source>
        <dbReference type="EMBL" id="CAD8772586.1"/>
    </source>
</evidence>
<gene>
    <name evidence="2" type="ORF">PPAR00522_LOCUS8992</name>
</gene>
<evidence type="ECO:0008006" key="3">
    <source>
        <dbReference type="Google" id="ProtNLM"/>
    </source>
</evidence>
<feature type="region of interest" description="Disordered" evidence="1">
    <location>
        <begin position="319"/>
        <end position="341"/>
    </location>
</feature>
<proteinExistence type="predicted"/>
<organism evidence="2">
    <name type="scientific">Polytomella parva</name>
    <dbReference type="NCBI Taxonomy" id="51329"/>
    <lineage>
        <taxon>Eukaryota</taxon>
        <taxon>Viridiplantae</taxon>
        <taxon>Chlorophyta</taxon>
        <taxon>core chlorophytes</taxon>
        <taxon>Chlorophyceae</taxon>
        <taxon>CS clade</taxon>
        <taxon>Chlamydomonadales</taxon>
        <taxon>Chlamydomonadaceae</taxon>
        <taxon>Polytomella</taxon>
    </lineage>
</organism>
<accession>A0A7S0UYY4</accession>
<protein>
    <recommendedName>
        <fullName evidence="3">SAM domain-containing protein</fullName>
    </recommendedName>
</protein>
<reference evidence="2" key="1">
    <citation type="submission" date="2021-01" db="EMBL/GenBank/DDBJ databases">
        <authorList>
            <person name="Corre E."/>
            <person name="Pelletier E."/>
            <person name="Niang G."/>
            <person name="Scheremetjew M."/>
            <person name="Finn R."/>
            <person name="Kale V."/>
            <person name="Holt S."/>
            <person name="Cochrane G."/>
            <person name="Meng A."/>
            <person name="Brown T."/>
            <person name="Cohen L."/>
        </authorList>
    </citation>
    <scope>NUCLEOTIDE SEQUENCE</scope>
    <source>
        <strain evidence="2">SAG 63-3</strain>
    </source>
</reference>
<evidence type="ECO:0000256" key="1">
    <source>
        <dbReference type="SAM" id="MobiDB-lite"/>
    </source>
</evidence>
<name>A0A7S0UYY4_9CHLO</name>
<sequence>MVSDYYSDTDYLSRLTLRRLAELNRTKAKVEALEKRAGLLAEYELERKKLDVLTRLQDQYGSISPALSDATFAITELKAQLQAVYDADVLLDRELQALTSQHAVSYAVRVLDRMSEPSRYALEGSAGVLELASSSLCMFSQRAGAGDYFSEANSVPVLVKLLSPLYPPIVVINISNTVGNMSSDLDFRVAFRSAGGVGALVRLLRPDCESAVQAAAASGLSLLSSRDLVVQDSVRYLGGLDLLVDLLVTGDAYTAETARYCLLALRQGNTRNQADIISAIRANGALLKNVRRLDLASELLRFEEAPRLHSSYRPALPAPEHVVSRSSSRSKSASRSQQLRSSCTELALRSSLRPASSRYNSILSKSTDFGAASTALTSATHGKYVPPPAITATVLAEEMEDMKLTVPDLDSALLRRKHLVRFSAEELQLLLSEIGFDRLDLRPFRLNAISGLDLLDMTEEEMAIRLLLPTIKIRKLRAVQRAVALFDRIATVPRQGRLSEIELRLYLAGHGCAVHEVDKVVKLFKSLVRTDKLDFVTFWDFVVGFDWIAQAFKIYHVPV</sequence>